<dbReference type="InterPro" id="IPR051174">
    <property type="entry name" value="Cytochrome_c-type_ET"/>
</dbReference>
<accession>A0A1W1HBV3</accession>
<organism evidence="14 15">
    <name type="scientific">Desulfamplus magnetovallimortis</name>
    <dbReference type="NCBI Taxonomy" id="1246637"/>
    <lineage>
        <taxon>Bacteria</taxon>
        <taxon>Pseudomonadati</taxon>
        <taxon>Thermodesulfobacteriota</taxon>
        <taxon>Desulfobacteria</taxon>
        <taxon>Desulfobacterales</taxon>
        <taxon>Desulfobacteraceae</taxon>
        <taxon>Desulfamplus</taxon>
    </lineage>
</organism>
<dbReference type="Pfam" id="PF03264">
    <property type="entry name" value="Cytochrom_NNT"/>
    <property type="match status" value="1"/>
</dbReference>
<proteinExistence type="inferred from homology"/>
<gene>
    <name evidence="14" type="ORF">MTBBW1_2030064</name>
</gene>
<reference evidence="14 15" key="1">
    <citation type="submission" date="2017-03" db="EMBL/GenBank/DDBJ databases">
        <authorList>
            <person name="Afonso C.L."/>
            <person name="Miller P.J."/>
            <person name="Scott M.A."/>
            <person name="Spackman E."/>
            <person name="Goraichik I."/>
            <person name="Dimitrov K.M."/>
            <person name="Suarez D.L."/>
            <person name="Swayne D.E."/>
        </authorList>
    </citation>
    <scope>NUCLEOTIDE SEQUENCE [LARGE SCALE GENOMIC DNA]</scope>
    <source>
        <strain evidence="14">PRJEB14757</strain>
    </source>
</reference>
<comment type="subcellular location">
    <subcellularLocation>
        <location evidence="1">Cell membrane</location>
    </subcellularLocation>
</comment>
<dbReference type="GO" id="GO:0046872">
    <property type="term" value="F:metal ion binding"/>
    <property type="evidence" value="ECO:0007669"/>
    <property type="project" value="UniProtKB-KW"/>
</dbReference>
<keyword evidence="6" id="KW-0812">Transmembrane</keyword>
<keyword evidence="8" id="KW-0249">Electron transport</keyword>
<evidence type="ECO:0000256" key="2">
    <source>
        <dbReference type="ARBA" id="ARBA00007395"/>
    </source>
</evidence>
<evidence type="ECO:0000256" key="6">
    <source>
        <dbReference type="ARBA" id="ARBA00022692"/>
    </source>
</evidence>
<feature type="signal peptide" evidence="12">
    <location>
        <begin position="1"/>
        <end position="27"/>
    </location>
</feature>
<feature type="chain" id="PRO_5013139600" description="NapC/NirT cytochrome c N-terminal domain-containing protein" evidence="12">
    <location>
        <begin position="28"/>
        <end position="268"/>
    </location>
</feature>
<keyword evidence="15" id="KW-1185">Reference proteome</keyword>
<dbReference type="STRING" id="1246637.MTBBW1_2030064"/>
<protein>
    <recommendedName>
        <fullName evidence="13">NapC/NirT cytochrome c N-terminal domain-containing protein</fullName>
    </recommendedName>
</protein>
<evidence type="ECO:0000313" key="15">
    <source>
        <dbReference type="Proteomes" id="UP000191931"/>
    </source>
</evidence>
<dbReference type="GO" id="GO:0009061">
    <property type="term" value="P:anaerobic respiration"/>
    <property type="evidence" value="ECO:0007669"/>
    <property type="project" value="TreeGrafter"/>
</dbReference>
<dbReference type="SUPFAM" id="SSF48695">
    <property type="entry name" value="Multiheme cytochromes"/>
    <property type="match status" value="1"/>
</dbReference>
<keyword evidence="9" id="KW-1133">Transmembrane helix</keyword>
<keyword evidence="11" id="KW-0472">Membrane</keyword>
<comment type="similarity">
    <text evidence="2">Belongs to the NapC/NirT/NrfH family.</text>
</comment>
<dbReference type="InterPro" id="IPR038266">
    <property type="entry name" value="NapC/NirT_cytc_sf"/>
</dbReference>
<keyword evidence="3" id="KW-0813">Transport</keyword>
<dbReference type="OrthoDB" id="9782159at2"/>
<evidence type="ECO:0000256" key="8">
    <source>
        <dbReference type="ARBA" id="ARBA00022982"/>
    </source>
</evidence>
<evidence type="ECO:0000256" key="1">
    <source>
        <dbReference type="ARBA" id="ARBA00004236"/>
    </source>
</evidence>
<dbReference type="PANTHER" id="PTHR30333">
    <property type="entry name" value="CYTOCHROME C-TYPE PROTEIN"/>
    <property type="match status" value="1"/>
</dbReference>
<keyword evidence="7" id="KW-0479">Metal-binding</keyword>
<dbReference type="InterPro" id="IPR005126">
    <property type="entry name" value="NapC/NirT_cyt_c_N"/>
</dbReference>
<keyword evidence="4" id="KW-1003">Cell membrane</keyword>
<evidence type="ECO:0000256" key="7">
    <source>
        <dbReference type="ARBA" id="ARBA00022723"/>
    </source>
</evidence>
<evidence type="ECO:0000256" key="9">
    <source>
        <dbReference type="ARBA" id="ARBA00022989"/>
    </source>
</evidence>
<keyword evidence="12" id="KW-0732">Signal</keyword>
<keyword evidence="5" id="KW-0349">Heme</keyword>
<evidence type="ECO:0000313" key="14">
    <source>
        <dbReference type="EMBL" id="SLM29974.1"/>
    </source>
</evidence>
<evidence type="ECO:0000259" key="13">
    <source>
        <dbReference type="Pfam" id="PF03264"/>
    </source>
</evidence>
<keyword evidence="10" id="KW-0408">Iron</keyword>
<evidence type="ECO:0000256" key="11">
    <source>
        <dbReference type="ARBA" id="ARBA00023136"/>
    </source>
</evidence>
<dbReference type="Gene3D" id="1.10.3820.10">
    <property type="entry name" value="Di-heme elbow motif domain"/>
    <property type="match status" value="1"/>
</dbReference>
<evidence type="ECO:0000256" key="5">
    <source>
        <dbReference type="ARBA" id="ARBA00022617"/>
    </source>
</evidence>
<dbReference type="AlphaFoldDB" id="A0A1W1HBV3"/>
<evidence type="ECO:0000256" key="4">
    <source>
        <dbReference type="ARBA" id="ARBA00022475"/>
    </source>
</evidence>
<evidence type="ECO:0000256" key="3">
    <source>
        <dbReference type="ARBA" id="ARBA00022448"/>
    </source>
</evidence>
<dbReference type="EMBL" id="FWEV01000117">
    <property type="protein sequence ID" value="SLM29974.1"/>
    <property type="molecule type" value="Genomic_DNA"/>
</dbReference>
<evidence type="ECO:0000256" key="12">
    <source>
        <dbReference type="SAM" id="SignalP"/>
    </source>
</evidence>
<dbReference type="Proteomes" id="UP000191931">
    <property type="component" value="Unassembled WGS sequence"/>
</dbReference>
<dbReference type="InterPro" id="IPR036280">
    <property type="entry name" value="Multihaem_cyt_sf"/>
</dbReference>
<dbReference type="PANTHER" id="PTHR30333:SF1">
    <property type="entry name" value="CYTOCHROME C-TYPE PROTEIN NAPC"/>
    <property type="match status" value="1"/>
</dbReference>
<evidence type="ECO:0000256" key="10">
    <source>
        <dbReference type="ARBA" id="ARBA00023004"/>
    </source>
</evidence>
<dbReference type="GO" id="GO:0005886">
    <property type="term" value="C:plasma membrane"/>
    <property type="evidence" value="ECO:0007669"/>
    <property type="project" value="UniProtKB-SubCell"/>
</dbReference>
<sequence>MRNMNILKKTIYVILMIASLCMFAVGAGEMTSGSDFCISCHAMKPFHAARQNSMHFIKKGNEIHCSECHVPEKFPDRYFYKVKNGIKDIYKTITTDNITRDYFNSKFNDRGNFVFNDACMKCHVAGLENDRIPREIIAVHKHILSGVDNKMNCVDCHGGMEHDGRKVFDWKMVKKFIHAEKSQFEAENRKIEEIINKTCLACHLKDGAELGGLGCFDFAIEPGNYLPLKIGIEFYEMPPTRTFRKYALEAMAELEIMVERNKKMVKDK</sequence>
<feature type="domain" description="NapC/NirT cytochrome c N-terminal" evidence="13">
    <location>
        <begin position="13"/>
        <end position="163"/>
    </location>
</feature>
<name>A0A1W1HBV3_9BACT</name>
<dbReference type="GO" id="GO:0009055">
    <property type="term" value="F:electron transfer activity"/>
    <property type="evidence" value="ECO:0007669"/>
    <property type="project" value="TreeGrafter"/>
</dbReference>